<reference evidence="2" key="1">
    <citation type="journal article" date="2019" name="Int. J. Syst. Evol. Microbiol.">
        <title>The Global Catalogue of Microorganisms (GCM) 10K type strain sequencing project: providing services to taxonomists for standard genome sequencing and annotation.</title>
        <authorList>
            <consortium name="The Broad Institute Genomics Platform"/>
            <consortium name="The Broad Institute Genome Sequencing Center for Infectious Disease"/>
            <person name="Wu L."/>
            <person name="Ma J."/>
        </authorList>
    </citation>
    <scope>NUCLEOTIDE SEQUENCE [LARGE SCALE GENOMIC DNA]</scope>
    <source>
        <strain evidence="2">JCM 19125</strain>
    </source>
</reference>
<sequence length="545" mass="59938">MSGPQRPTPVRPPDEAIIWLDFHTGQGLDPAGQAISPILGGRRKKPTLFDLLETARFARATRIMLCGGVPAGYTWLLPTETQIAKHIDPTPGWTDVGHYLGDPPRGRFIHTDTQHRITVTTTAEWFGDRVLSPIEAEFAYKTLTRVIAHTLNKPDWGLMRSPSATGLNIWKQRFDGVRDFLMEPIDPDIGHLIQATEPQHRFEHYVDGPGLCDCGDCVALVAAGTELPGFAYADGRFMYHGVCRGLRGSAPATMLTAGQAQELFARDPYHPARYKIRYRVSDWWDHIGLFPIKLDGAGRGWHWPNRPGFTGETWINSVELRTATIESDWTIEILEGIAFTKKSNAIEPFANATGSMISMLDTGLERGAIGPGAHAAASSALKHMFRVTIGSFSRRSRNTTRFAATFEQVASNAVGRVQPAANGGFVYQVPSNPRPDDAETWHPEIAALVWGAARTRVLRDARPTKTKVLFGALQIEPAQLVGIQGDAIYTTEIQPWTLPEDRGGADDGANGRIRLKGYLPGPITAPATVDARQELSNRAEVEGWE</sequence>
<accession>A0ABP9FN00</accession>
<protein>
    <recommendedName>
        <fullName evidence="3">Terminase</fullName>
    </recommendedName>
</protein>
<evidence type="ECO:0008006" key="3">
    <source>
        <dbReference type="Google" id="ProtNLM"/>
    </source>
</evidence>
<name>A0ABP9FN00_9ACTN</name>
<comment type="caution">
    <text evidence="1">The sequence shown here is derived from an EMBL/GenBank/DDBJ whole genome shotgun (WGS) entry which is preliminary data.</text>
</comment>
<gene>
    <name evidence="1" type="ORF">GCM10025789_31000</name>
</gene>
<organism evidence="1 2">
    <name type="scientific">Tessaracoccus lubricantis</name>
    <dbReference type="NCBI Taxonomy" id="545543"/>
    <lineage>
        <taxon>Bacteria</taxon>
        <taxon>Bacillati</taxon>
        <taxon>Actinomycetota</taxon>
        <taxon>Actinomycetes</taxon>
        <taxon>Propionibacteriales</taxon>
        <taxon>Propionibacteriaceae</taxon>
        <taxon>Tessaracoccus</taxon>
    </lineage>
</organism>
<dbReference type="Proteomes" id="UP001501521">
    <property type="component" value="Unassembled WGS sequence"/>
</dbReference>
<evidence type="ECO:0000313" key="1">
    <source>
        <dbReference type="EMBL" id="GAA4909616.1"/>
    </source>
</evidence>
<evidence type="ECO:0000313" key="2">
    <source>
        <dbReference type="Proteomes" id="UP001501521"/>
    </source>
</evidence>
<dbReference type="RefSeq" id="WP_345584510.1">
    <property type="nucleotide sequence ID" value="NZ_BAABLV010000066.1"/>
</dbReference>
<dbReference type="EMBL" id="BAABLV010000066">
    <property type="protein sequence ID" value="GAA4909616.1"/>
    <property type="molecule type" value="Genomic_DNA"/>
</dbReference>
<proteinExistence type="predicted"/>
<keyword evidence="2" id="KW-1185">Reference proteome</keyword>